<feature type="signal peptide" evidence="2">
    <location>
        <begin position="1"/>
        <end position="28"/>
    </location>
</feature>
<dbReference type="OMA" id="CESQVIY"/>
<protein>
    <recommendedName>
        <fullName evidence="5">Secreted protein</fullName>
    </recommendedName>
</protein>
<name>A0A834ZIW9_TETSI</name>
<evidence type="ECO:0000256" key="2">
    <source>
        <dbReference type="SAM" id="SignalP"/>
    </source>
</evidence>
<feature type="region of interest" description="Disordered" evidence="1">
    <location>
        <begin position="96"/>
        <end position="131"/>
    </location>
</feature>
<keyword evidence="2" id="KW-0732">Signal</keyword>
<organism evidence="3 4">
    <name type="scientific">Tetracentron sinense</name>
    <name type="common">Spur-leaf</name>
    <dbReference type="NCBI Taxonomy" id="13715"/>
    <lineage>
        <taxon>Eukaryota</taxon>
        <taxon>Viridiplantae</taxon>
        <taxon>Streptophyta</taxon>
        <taxon>Embryophyta</taxon>
        <taxon>Tracheophyta</taxon>
        <taxon>Spermatophyta</taxon>
        <taxon>Magnoliopsida</taxon>
        <taxon>Trochodendrales</taxon>
        <taxon>Trochodendraceae</taxon>
        <taxon>Tetracentron</taxon>
    </lineage>
</organism>
<feature type="compositionally biased region" description="Pro residues" evidence="1">
    <location>
        <begin position="122"/>
        <end position="131"/>
    </location>
</feature>
<gene>
    <name evidence="3" type="ORF">HHK36_007439</name>
</gene>
<dbReference type="EMBL" id="JABCRI010000004">
    <property type="protein sequence ID" value="KAF8408290.1"/>
    <property type="molecule type" value="Genomic_DNA"/>
</dbReference>
<accession>A0A834ZIW9</accession>
<evidence type="ECO:0008006" key="5">
    <source>
        <dbReference type="Google" id="ProtNLM"/>
    </source>
</evidence>
<reference evidence="3 4" key="1">
    <citation type="submission" date="2020-04" db="EMBL/GenBank/DDBJ databases">
        <title>Plant Genome Project.</title>
        <authorList>
            <person name="Zhang R.-G."/>
        </authorList>
    </citation>
    <scope>NUCLEOTIDE SEQUENCE [LARGE SCALE GENOMIC DNA]</scope>
    <source>
        <strain evidence="3">YNK0</strain>
        <tissue evidence="3">Leaf</tissue>
    </source>
</reference>
<evidence type="ECO:0000313" key="3">
    <source>
        <dbReference type="EMBL" id="KAF8408290.1"/>
    </source>
</evidence>
<dbReference type="AlphaFoldDB" id="A0A834ZIW9"/>
<evidence type="ECO:0000313" key="4">
    <source>
        <dbReference type="Proteomes" id="UP000655225"/>
    </source>
</evidence>
<feature type="chain" id="PRO_5032735533" description="Secreted protein" evidence="2">
    <location>
        <begin position="29"/>
        <end position="131"/>
    </location>
</feature>
<sequence>MVGFPAKNVAATLSILLLLGGLPATSSSLRPGDEKGLWLFSGCQGSSRKAASGNKGDHEKGLWWFSGCQSSSRKAAPGNRGSFGCESQVIYGKKGLTFQSLKSRRPPPATPTKNEGISPNLRYPPPPAISE</sequence>
<proteinExistence type="predicted"/>
<keyword evidence="4" id="KW-1185">Reference proteome</keyword>
<dbReference type="Proteomes" id="UP000655225">
    <property type="component" value="Unassembled WGS sequence"/>
</dbReference>
<comment type="caution">
    <text evidence="3">The sequence shown here is derived from an EMBL/GenBank/DDBJ whole genome shotgun (WGS) entry which is preliminary data.</text>
</comment>
<evidence type="ECO:0000256" key="1">
    <source>
        <dbReference type="SAM" id="MobiDB-lite"/>
    </source>
</evidence>